<comment type="similarity">
    <text evidence="1">Belongs to the ROK (NagC/XylR) family.</text>
</comment>
<protein>
    <recommendedName>
        <fullName evidence="4">ROK family transcriptional regulator</fullName>
    </recommendedName>
</protein>
<proteinExistence type="inferred from homology"/>
<dbReference type="RefSeq" id="WP_008833619.1">
    <property type="nucleotide sequence ID" value="NZ_CP017077.1"/>
</dbReference>
<evidence type="ECO:0000313" key="2">
    <source>
        <dbReference type="EMBL" id="AOR80828.1"/>
    </source>
</evidence>
<evidence type="ECO:0000313" key="3">
    <source>
        <dbReference type="Proteomes" id="UP000094626"/>
    </source>
</evidence>
<organism evidence="2 3">
    <name type="scientific">Novosphingobium resinovorum</name>
    <dbReference type="NCBI Taxonomy" id="158500"/>
    <lineage>
        <taxon>Bacteria</taxon>
        <taxon>Pseudomonadati</taxon>
        <taxon>Pseudomonadota</taxon>
        <taxon>Alphaproteobacteria</taxon>
        <taxon>Sphingomonadales</taxon>
        <taxon>Sphingomonadaceae</taxon>
        <taxon>Novosphingobium</taxon>
    </lineage>
</organism>
<dbReference type="EMBL" id="CP017077">
    <property type="protein sequence ID" value="AOR80828.1"/>
    <property type="molecule type" value="Genomic_DNA"/>
</dbReference>
<dbReference type="InterPro" id="IPR000600">
    <property type="entry name" value="ROK"/>
</dbReference>
<dbReference type="PANTHER" id="PTHR18964:SF149">
    <property type="entry name" value="BIFUNCTIONAL UDP-N-ACETYLGLUCOSAMINE 2-EPIMERASE_N-ACETYLMANNOSAMINE KINASE"/>
    <property type="match status" value="1"/>
</dbReference>
<keyword evidence="2" id="KW-0614">Plasmid</keyword>
<keyword evidence="3" id="KW-1185">Reference proteome</keyword>
<dbReference type="Gene3D" id="3.30.420.40">
    <property type="match status" value="2"/>
</dbReference>
<dbReference type="Pfam" id="PF00480">
    <property type="entry name" value="ROK"/>
    <property type="match status" value="1"/>
</dbReference>
<evidence type="ECO:0008006" key="4">
    <source>
        <dbReference type="Google" id="ProtNLM"/>
    </source>
</evidence>
<name>A0A1D8AFD6_9SPHN</name>
<dbReference type="AlphaFoldDB" id="A0A1D8AFD6"/>
<sequence>MRVDRNANVQDVLGFLRSNGPASQASIARSTGLSRATVNHIVQSLRDQGAVQYEWKNKREAFVCLASTQGSVITLTVSDALIKASLFEFNGQERIDVVSTDLPEHRDAAPSPAMALDMANRLASLARQRGAQAVGMAVAIVGPIDRASGTIAQWAWQRLPSWKQVDIHKYFTRHLRIPVAVDNDANFAALAEWSWGSGRGCGDFLNITCSEGIGGGFIINGGIYHGGTGLAGEIGHMVIEDAGDLCFCGSRGCLTSLATERAILKALPDLGSPKTTLHDVIESARLGDAACQRVLFETGLHLGRALATVVRVIGPSAISIGGTLGRAGDIVLGGLRASAEVINLSAIGSGTRFCIAEILDDAIELGALASVLSQIDTGMNSLAPWMTRPQPLATTTAAAATG</sequence>
<dbReference type="InterPro" id="IPR036388">
    <property type="entry name" value="WH-like_DNA-bd_sf"/>
</dbReference>
<dbReference type="Gene3D" id="1.10.10.10">
    <property type="entry name" value="Winged helix-like DNA-binding domain superfamily/Winged helix DNA-binding domain"/>
    <property type="match status" value="1"/>
</dbReference>
<gene>
    <name evidence="2" type="ORF">BES08_28930</name>
</gene>
<dbReference type="PANTHER" id="PTHR18964">
    <property type="entry name" value="ROK (REPRESSOR, ORF, KINASE) FAMILY"/>
    <property type="match status" value="1"/>
</dbReference>
<reference evidence="3" key="1">
    <citation type="journal article" date="2017" name="J. Biotechnol.">
        <title>Complete genome sequence of Novosphingobium resinovorum SA1, a versatile xenobiotic-degrading bacterium capable of utilizing sulfanilic acid.</title>
        <authorList>
            <person name="Hegedus B."/>
            <person name="Kos P.B."/>
            <person name="Balint B."/>
            <person name="Maroti G."/>
            <person name="Gan H.M."/>
            <person name="Perei K."/>
            <person name="Rakhely G."/>
        </authorList>
    </citation>
    <scope>NUCLEOTIDE SEQUENCE [LARGE SCALE GENOMIC DNA]</scope>
    <source>
        <strain evidence="3">SA1</strain>
    </source>
</reference>
<evidence type="ECO:0000256" key="1">
    <source>
        <dbReference type="ARBA" id="ARBA00006479"/>
    </source>
</evidence>
<dbReference type="KEGG" id="nre:BES08_28930"/>
<dbReference type="InterPro" id="IPR036390">
    <property type="entry name" value="WH_DNA-bd_sf"/>
</dbReference>
<dbReference type="SUPFAM" id="SSF53067">
    <property type="entry name" value="Actin-like ATPase domain"/>
    <property type="match status" value="1"/>
</dbReference>
<dbReference type="SUPFAM" id="SSF46785">
    <property type="entry name" value="Winged helix' DNA-binding domain"/>
    <property type="match status" value="1"/>
</dbReference>
<accession>A0A1D8AFD6</accession>
<dbReference type="Pfam" id="PF13412">
    <property type="entry name" value="HTH_24"/>
    <property type="match status" value="1"/>
</dbReference>
<dbReference type="InterPro" id="IPR043129">
    <property type="entry name" value="ATPase_NBD"/>
</dbReference>
<geneLocation type="plasmid" evidence="2 3">
    <name>pSA2</name>
</geneLocation>
<dbReference type="Proteomes" id="UP000094626">
    <property type="component" value="Plasmid pSA2"/>
</dbReference>